<dbReference type="InterPro" id="IPR037171">
    <property type="entry name" value="NagB/RpiA_transferase-like"/>
</dbReference>
<name>A0A9Y2IFA2_9PSEU</name>
<accession>A0A9Y2IFA2</accession>
<dbReference type="SMART" id="SM00882">
    <property type="entry name" value="CoA_trans"/>
    <property type="match status" value="1"/>
</dbReference>
<dbReference type="RefSeq" id="WP_285968049.1">
    <property type="nucleotide sequence ID" value="NZ_CP127294.1"/>
</dbReference>
<dbReference type="Pfam" id="PF01144">
    <property type="entry name" value="CoA_trans"/>
    <property type="match status" value="1"/>
</dbReference>
<gene>
    <name evidence="1" type="ORF">QRX50_38850</name>
</gene>
<keyword evidence="2" id="KW-1185">Reference proteome</keyword>
<dbReference type="Gene3D" id="3.30.30.40">
    <property type="match status" value="1"/>
</dbReference>
<dbReference type="Proteomes" id="UP001236014">
    <property type="component" value="Chromosome"/>
</dbReference>
<evidence type="ECO:0000313" key="2">
    <source>
        <dbReference type="Proteomes" id="UP001236014"/>
    </source>
</evidence>
<evidence type="ECO:0000313" key="1">
    <source>
        <dbReference type="EMBL" id="WIX77308.1"/>
    </source>
</evidence>
<dbReference type="EMBL" id="CP127294">
    <property type="protein sequence ID" value="WIX77308.1"/>
    <property type="molecule type" value="Genomic_DNA"/>
</dbReference>
<dbReference type="Gene3D" id="3.40.1080.10">
    <property type="entry name" value="Glutaconate Coenzyme A-transferase"/>
    <property type="match status" value="1"/>
</dbReference>
<dbReference type="GO" id="GO:0008410">
    <property type="term" value="F:CoA-transferase activity"/>
    <property type="evidence" value="ECO:0007669"/>
    <property type="project" value="InterPro"/>
</dbReference>
<reference evidence="1 2" key="1">
    <citation type="submission" date="2023-06" db="EMBL/GenBank/DDBJ databases">
        <authorList>
            <person name="Oyuntsetseg B."/>
            <person name="Kim S.B."/>
        </authorList>
    </citation>
    <scope>NUCLEOTIDE SEQUENCE [LARGE SCALE GENOMIC DNA]</scope>
    <source>
        <strain evidence="1 2">2-15</strain>
    </source>
</reference>
<sequence>MTRPFSLADAVRTHVRPGTRVYLGNFGAQLFSVGHELIRQGLRDFDAVIASGGLLLDQLLGAGVLRSATFGHCWSPVGPAPAWNFRRLAESGAGTVELHELSLGLFSSALTAGAHGVPFLPVTGLPGTGYTDEDWTGGQLATVDSPFGSATVVRAERPDVAFIHVDVVDAEGNGHIRGPLGEVLLAAQAAQRVVLVAEEVVPADEVRALGVTIPGLLVDGFARVPGAVAPDGTVGRYERDVDAYERYAERSRTPAGFQEWLADEVFAVAEVVS</sequence>
<proteinExistence type="predicted"/>
<keyword evidence="1" id="KW-0808">Transferase</keyword>
<dbReference type="EC" id="2.8.3.-" evidence="1"/>
<protein>
    <submittedName>
        <fullName evidence="1">CoA-transferase</fullName>
        <ecNumber evidence="1">2.8.3.-</ecNumber>
    </submittedName>
</protein>
<dbReference type="SUPFAM" id="SSF100950">
    <property type="entry name" value="NagB/RpiA/CoA transferase-like"/>
    <property type="match status" value="1"/>
</dbReference>
<organism evidence="1 2">
    <name type="scientific">Amycolatopsis carbonis</name>
    <dbReference type="NCBI Taxonomy" id="715471"/>
    <lineage>
        <taxon>Bacteria</taxon>
        <taxon>Bacillati</taxon>
        <taxon>Actinomycetota</taxon>
        <taxon>Actinomycetes</taxon>
        <taxon>Pseudonocardiales</taxon>
        <taxon>Pseudonocardiaceae</taxon>
        <taxon>Amycolatopsis</taxon>
    </lineage>
</organism>
<dbReference type="KEGG" id="acab:QRX50_38850"/>
<dbReference type="InterPro" id="IPR004165">
    <property type="entry name" value="CoA_trans_fam_I"/>
</dbReference>
<dbReference type="AlphaFoldDB" id="A0A9Y2IFA2"/>